<sequence length="592" mass="62144">MNDRQGRSGQSRGRAPARQAPVRRAGSAAQRRRRTVAVVVFVAGAASFGGGLVVGAAHVPQERTLVERFAAAWSRGDYAAMYRDLSAASRDRFTREQFSAAYRTARETATALTLRTGEVREQDGSYVVPVVVRTRIFGTITRPMTLPVEGEGEDARIAWGREHAFPGLTPGAKLRRETRMPPRADILARDNTPLATGPDRTSDVPDVAINVVGRVGEAPAERRDELRERGWPSDATVGLNGLERALDIQLAGTPGGTLRAGDTVLARTEPRAAAPVRTSISIPVERAAVTALADRLGGVVAIAPRTGEVLAFAGIAFSGLQPPGSTMKIITVTGGLEQGIADLSSSYPVETFTTLEGVELENANGEACGGTLTQVFAESCNSVFAPMGAQLGAEKLVDIAERFGFNRQPDIPGAAIPTIPAAGEIGDALAVGSSAIGQGRVQATALTMGTVAATIGLRGRRPRLSLLYDERQRAAPTTRVTRTEVARTVEKLMLAVVREGTGTLAAIPGVKVAGKTGTAELETTKRCEPTEENNPESCSDEADPTDTDAWFSAYAPAGEPEVAVGVMLVRAGAGGDTAAPVARQVIQAALDR</sequence>
<evidence type="ECO:0000256" key="4">
    <source>
        <dbReference type="SAM" id="MobiDB-lite"/>
    </source>
</evidence>
<evidence type="ECO:0000259" key="8">
    <source>
        <dbReference type="Pfam" id="PF05223"/>
    </source>
</evidence>
<dbReference type="PANTHER" id="PTHR30627:SF24">
    <property type="entry name" value="PENICILLIN-BINDING PROTEIN 4B"/>
    <property type="match status" value="1"/>
</dbReference>
<dbReference type="GO" id="GO:0071555">
    <property type="term" value="P:cell wall organization"/>
    <property type="evidence" value="ECO:0007669"/>
    <property type="project" value="TreeGrafter"/>
</dbReference>
<dbReference type="GO" id="GO:0008658">
    <property type="term" value="F:penicillin binding"/>
    <property type="evidence" value="ECO:0007669"/>
    <property type="project" value="InterPro"/>
</dbReference>
<reference evidence="9 10" key="1">
    <citation type="submission" date="2018-03" db="EMBL/GenBank/DDBJ databases">
        <title>Aquarubrobacter algicola gen. nov., sp. nov., a novel actinobacterium isolated from shallow eutrophic lake during the end of cyanobacterial harmful algal blooms.</title>
        <authorList>
            <person name="Chun S.J."/>
        </authorList>
    </citation>
    <scope>NUCLEOTIDE SEQUENCE [LARGE SCALE GENOMIC DNA]</scope>
    <source>
        <strain evidence="9 10">Seoho-28</strain>
    </source>
</reference>
<evidence type="ECO:0000259" key="6">
    <source>
        <dbReference type="Pfam" id="PF00905"/>
    </source>
</evidence>
<dbReference type="InterPro" id="IPR050515">
    <property type="entry name" value="Beta-lactam/transpept"/>
</dbReference>
<evidence type="ECO:0000313" key="10">
    <source>
        <dbReference type="Proteomes" id="UP000240739"/>
    </source>
</evidence>
<keyword evidence="5" id="KW-0812">Transmembrane</keyword>
<evidence type="ECO:0008006" key="11">
    <source>
        <dbReference type="Google" id="ProtNLM"/>
    </source>
</evidence>
<gene>
    <name evidence="9" type="ORF">C7Y72_15885</name>
</gene>
<comment type="subcellular location">
    <subcellularLocation>
        <location evidence="1">Membrane</location>
    </subcellularLocation>
</comment>
<evidence type="ECO:0000259" key="7">
    <source>
        <dbReference type="Pfam" id="PF03717"/>
    </source>
</evidence>
<accession>A0A2T4UF93</accession>
<evidence type="ECO:0000256" key="2">
    <source>
        <dbReference type="ARBA" id="ARBA00007171"/>
    </source>
</evidence>
<keyword evidence="3 5" id="KW-0472">Membrane</keyword>
<dbReference type="Pfam" id="PF05223">
    <property type="entry name" value="MecA_N"/>
    <property type="match status" value="1"/>
</dbReference>
<dbReference type="Pfam" id="PF00905">
    <property type="entry name" value="Transpeptidase"/>
    <property type="match status" value="1"/>
</dbReference>
<dbReference type="Gene3D" id="3.90.1310.10">
    <property type="entry name" value="Penicillin-binding protein 2a (Domain 2)"/>
    <property type="match status" value="1"/>
</dbReference>
<dbReference type="GO" id="GO:0005886">
    <property type="term" value="C:plasma membrane"/>
    <property type="evidence" value="ECO:0007669"/>
    <property type="project" value="TreeGrafter"/>
</dbReference>
<dbReference type="SUPFAM" id="SSF56601">
    <property type="entry name" value="beta-lactamase/transpeptidase-like"/>
    <property type="match status" value="1"/>
</dbReference>
<feature type="transmembrane region" description="Helical" evidence="5">
    <location>
        <begin position="36"/>
        <end position="59"/>
    </location>
</feature>
<proteinExistence type="inferred from homology"/>
<dbReference type="Pfam" id="PF03717">
    <property type="entry name" value="PBP_dimer"/>
    <property type="match status" value="1"/>
</dbReference>
<evidence type="ECO:0000256" key="3">
    <source>
        <dbReference type="ARBA" id="ARBA00023136"/>
    </source>
</evidence>
<dbReference type="EMBL" id="PYYB01000002">
    <property type="protein sequence ID" value="PTL56440.1"/>
    <property type="molecule type" value="Genomic_DNA"/>
</dbReference>
<name>A0A2T4UF93_9ACTN</name>
<feature type="region of interest" description="Disordered" evidence="4">
    <location>
        <begin position="521"/>
        <end position="546"/>
    </location>
</feature>
<dbReference type="SUPFAM" id="SSF54427">
    <property type="entry name" value="NTF2-like"/>
    <property type="match status" value="1"/>
</dbReference>
<feature type="domain" description="NTF2-like N-terminal transpeptidase" evidence="8">
    <location>
        <begin position="66"/>
        <end position="170"/>
    </location>
</feature>
<dbReference type="GO" id="GO:0046677">
    <property type="term" value="P:response to antibiotic"/>
    <property type="evidence" value="ECO:0007669"/>
    <property type="project" value="InterPro"/>
</dbReference>
<dbReference type="InterPro" id="IPR005311">
    <property type="entry name" value="PBP_dimer"/>
</dbReference>
<dbReference type="InterPro" id="IPR032710">
    <property type="entry name" value="NTF2-like_dom_sf"/>
</dbReference>
<evidence type="ECO:0000313" key="9">
    <source>
        <dbReference type="EMBL" id="PTL56440.1"/>
    </source>
</evidence>
<dbReference type="PANTHER" id="PTHR30627">
    <property type="entry name" value="PEPTIDOGLYCAN D,D-TRANSPEPTIDASE"/>
    <property type="match status" value="1"/>
</dbReference>
<comment type="caution">
    <text evidence="9">The sequence shown here is derived from an EMBL/GenBank/DDBJ whole genome shotgun (WGS) entry which is preliminary data.</text>
</comment>
<evidence type="ECO:0000256" key="1">
    <source>
        <dbReference type="ARBA" id="ARBA00004370"/>
    </source>
</evidence>
<dbReference type="InterPro" id="IPR012338">
    <property type="entry name" value="Beta-lactam/transpept-like"/>
</dbReference>
<comment type="similarity">
    <text evidence="2">Belongs to the transpeptidase family.</text>
</comment>
<feature type="region of interest" description="Disordered" evidence="4">
    <location>
        <begin position="1"/>
        <end position="29"/>
    </location>
</feature>
<dbReference type="GO" id="GO:0071972">
    <property type="term" value="F:peptidoglycan L,D-transpeptidase activity"/>
    <property type="evidence" value="ECO:0007669"/>
    <property type="project" value="TreeGrafter"/>
</dbReference>
<organism evidence="9 10">
    <name type="scientific">Paraconexibacter algicola</name>
    <dbReference type="NCBI Taxonomy" id="2133960"/>
    <lineage>
        <taxon>Bacteria</taxon>
        <taxon>Bacillati</taxon>
        <taxon>Actinomycetota</taxon>
        <taxon>Thermoleophilia</taxon>
        <taxon>Solirubrobacterales</taxon>
        <taxon>Paraconexibacteraceae</taxon>
        <taxon>Paraconexibacter</taxon>
    </lineage>
</organism>
<dbReference type="AlphaFoldDB" id="A0A2T4UF93"/>
<dbReference type="InterPro" id="IPR001460">
    <property type="entry name" value="PCN-bd_Tpept"/>
</dbReference>
<keyword evidence="10" id="KW-1185">Reference proteome</keyword>
<feature type="compositionally biased region" description="Low complexity" evidence="4">
    <location>
        <begin position="7"/>
        <end position="29"/>
    </location>
</feature>
<protein>
    <recommendedName>
        <fullName evidence="11">Penicillin-binding protein</fullName>
    </recommendedName>
</protein>
<feature type="domain" description="Penicillin-binding protein dimerisation" evidence="7">
    <location>
        <begin position="198"/>
        <end position="257"/>
    </location>
</feature>
<feature type="domain" description="Penicillin-binding protein transpeptidase" evidence="6">
    <location>
        <begin position="297"/>
        <end position="587"/>
    </location>
</feature>
<dbReference type="Gene3D" id="3.10.450.100">
    <property type="entry name" value="NTF2-like, domain 1"/>
    <property type="match status" value="1"/>
</dbReference>
<dbReference type="Proteomes" id="UP000240739">
    <property type="component" value="Unassembled WGS sequence"/>
</dbReference>
<keyword evidence="5" id="KW-1133">Transmembrane helix</keyword>
<dbReference type="Gene3D" id="3.40.710.10">
    <property type="entry name" value="DD-peptidase/beta-lactamase superfamily"/>
    <property type="match status" value="1"/>
</dbReference>
<feature type="compositionally biased region" description="Acidic residues" evidence="4">
    <location>
        <begin position="530"/>
        <end position="546"/>
    </location>
</feature>
<dbReference type="InterPro" id="IPR007887">
    <property type="entry name" value="MecA_N"/>
</dbReference>
<evidence type="ECO:0000256" key="5">
    <source>
        <dbReference type="SAM" id="Phobius"/>
    </source>
</evidence>